<keyword evidence="2" id="KW-1185">Reference proteome</keyword>
<evidence type="ECO:0000313" key="1">
    <source>
        <dbReference type="EMBL" id="GBO94764.1"/>
    </source>
</evidence>
<comment type="caution">
    <text evidence="1">The sequence shown here is derived from an EMBL/GenBank/DDBJ whole genome shotgun (WGS) entry which is preliminary data.</text>
</comment>
<dbReference type="RefSeq" id="WP_116270971.1">
    <property type="nucleotide sequence ID" value="NZ_BGZJ01000002.1"/>
</dbReference>
<accession>A0A388SJ50</accession>
<reference evidence="1 2" key="1">
    <citation type="journal article" date="2018" name="Int. J. Syst. Evol. Microbiol.">
        <title>Mesosutterella multiformis gen. nov., sp. nov., a member of the family Sutterellaceae and Sutterella megalosphaeroides sp. nov., isolated from human faeces.</title>
        <authorList>
            <person name="Sakamoto M."/>
            <person name="Ikeyama N."/>
            <person name="Kunihiro T."/>
            <person name="Iino T."/>
            <person name="Yuki M."/>
            <person name="Ohkuma M."/>
        </authorList>
    </citation>
    <scope>NUCLEOTIDE SEQUENCE [LARGE SCALE GENOMIC DNA]</scope>
    <source>
        <strain evidence="1 2">4NBBH2</strain>
    </source>
</reference>
<sequence length="292" mass="33437">MKIRVNKEFPYPVLRSNSDDYVNSSFEADVSGRVIGYECELHLKAALSDEGIQKLINERKAALTYHIECSQTGYRKIHLAESFDERHCISLKSLRGNVEVNTFIVATEDIPVYRNKNLNEDYAGEVKNICKGFILAQGSEFDLNIPRKFTDFKEQNNPFVSVVPVHDDALKTMKVDLDKPKIVIMVPEKVSINYGVAQQTHQMRTVLYSMFVVPALYQGLLRLKRTNDVDLGTMEDQLWVQSLEDLLKTNFKKTVDDIRETSEEDLYELAQQLMDSPLPEASNYLVSRGDEE</sequence>
<proteinExistence type="predicted"/>
<dbReference type="AlphaFoldDB" id="A0A388SJ50"/>
<name>A0A388SJ50_9BURK</name>
<evidence type="ECO:0000313" key="2">
    <source>
        <dbReference type="Proteomes" id="UP000266091"/>
    </source>
</evidence>
<dbReference type="EMBL" id="BGZJ01000002">
    <property type="protein sequence ID" value="GBO94764.1"/>
    <property type="molecule type" value="Genomic_DNA"/>
</dbReference>
<organism evidence="1 2">
    <name type="scientific">Mesosutterella multiformis</name>
    <dbReference type="NCBI Taxonomy" id="2259133"/>
    <lineage>
        <taxon>Bacteria</taxon>
        <taxon>Pseudomonadati</taxon>
        <taxon>Pseudomonadota</taxon>
        <taxon>Betaproteobacteria</taxon>
        <taxon>Burkholderiales</taxon>
        <taxon>Sutterellaceae</taxon>
        <taxon>Mesosutterella</taxon>
    </lineage>
</organism>
<dbReference type="Proteomes" id="UP000266091">
    <property type="component" value="Unassembled WGS sequence"/>
</dbReference>
<dbReference type="OrthoDB" id="8455441at2"/>
<gene>
    <name evidence="1" type="ORF">MESMUL_21180</name>
</gene>
<protein>
    <submittedName>
        <fullName evidence="1">Uncharacterized protein</fullName>
    </submittedName>
</protein>